<dbReference type="EMBL" id="SWLE01000020">
    <property type="protein sequence ID" value="TNM86404.1"/>
    <property type="molecule type" value="Genomic_DNA"/>
</dbReference>
<dbReference type="PANTHER" id="PTHR21344:SF1">
    <property type="entry name" value="RAL GTPASE-ACTIVATING PROTEIN SUBUNIT BETA"/>
    <property type="match status" value="1"/>
</dbReference>
<dbReference type="SUPFAM" id="SSF111347">
    <property type="entry name" value="Rap/Ran-GAP"/>
    <property type="match status" value="1"/>
</dbReference>
<accession>A0A4Z2B223</accession>
<dbReference type="AlphaFoldDB" id="A0A4Z2B223"/>
<comment type="caution">
    <text evidence="1">The sequence shown here is derived from an EMBL/GenBank/DDBJ whole genome shotgun (WGS) entry which is preliminary data.</text>
</comment>
<dbReference type="GO" id="GO:0051056">
    <property type="term" value="P:regulation of small GTPase mediated signal transduction"/>
    <property type="evidence" value="ECO:0007669"/>
    <property type="project" value="InterPro"/>
</dbReference>
<name>A0A4Z2B223_9TELE</name>
<dbReference type="PANTHER" id="PTHR21344">
    <property type="entry name" value="RAL GTPASE-ACTIVATING PROTEIN SUBUNIT BETA"/>
    <property type="match status" value="1"/>
</dbReference>
<dbReference type="InterPro" id="IPR035974">
    <property type="entry name" value="Rap/Ran-GAP_sf"/>
</dbReference>
<protein>
    <recommendedName>
        <fullName evidence="3">Rap-GAP domain-containing protein</fullName>
    </recommendedName>
</protein>
<evidence type="ECO:0008006" key="3">
    <source>
        <dbReference type="Google" id="ProtNLM"/>
    </source>
</evidence>
<sequence>MTCKQTEEVSTFEDTGGSVFNGEKKVLYYADALTEIAFVIPSLTENSEESSSHSDSTVEADANTDLMPASLKQHNLTLELFPNHSENLESAKKLSPLAKTKRSSSGKSFPPLGPDTKVFVVWVERFDDIENFPLSDLLAETSTGLEASLSNSTSCRSGLLEKDVPLIFIHPLKTGLFRIRLHGAVGKFGMVIPLVDGMVVSRRALGFLVRQTVINMCRRKRLESDLYNPPHVRRKQKITEIVQRYRNKQLEPEFYTSLFHEVGEGKPHL</sequence>
<evidence type="ECO:0000313" key="1">
    <source>
        <dbReference type="EMBL" id="TNM86404.1"/>
    </source>
</evidence>
<reference evidence="1 2" key="1">
    <citation type="submission" date="2019-04" db="EMBL/GenBank/DDBJ databases">
        <title>The sequence and de novo assembly of Takifugu bimaculatus genome using PacBio and Hi-C technologies.</title>
        <authorList>
            <person name="Xu P."/>
            <person name="Liu B."/>
            <person name="Zhou Z."/>
        </authorList>
    </citation>
    <scope>NUCLEOTIDE SEQUENCE [LARGE SCALE GENOMIC DNA]</scope>
    <source>
        <strain evidence="1">TB-2018</strain>
        <tissue evidence="1">Muscle</tissue>
    </source>
</reference>
<organism evidence="1 2">
    <name type="scientific">Takifugu bimaculatus</name>
    <dbReference type="NCBI Taxonomy" id="433685"/>
    <lineage>
        <taxon>Eukaryota</taxon>
        <taxon>Metazoa</taxon>
        <taxon>Chordata</taxon>
        <taxon>Craniata</taxon>
        <taxon>Vertebrata</taxon>
        <taxon>Euteleostomi</taxon>
        <taxon>Actinopterygii</taxon>
        <taxon>Neopterygii</taxon>
        <taxon>Teleostei</taxon>
        <taxon>Neoteleostei</taxon>
        <taxon>Acanthomorphata</taxon>
        <taxon>Eupercaria</taxon>
        <taxon>Tetraodontiformes</taxon>
        <taxon>Tetradontoidea</taxon>
        <taxon>Tetraodontidae</taxon>
        <taxon>Takifugu</taxon>
    </lineage>
</organism>
<keyword evidence="2" id="KW-1185">Reference proteome</keyword>
<proteinExistence type="predicted"/>
<dbReference type="GO" id="GO:0005096">
    <property type="term" value="F:GTPase activator activity"/>
    <property type="evidence" value="ECO:0007669"/>
    <property type="project" value="InterPro"/>
</dbReference>
<gene>
    <name evidence="1" type="ORF">fugu_006634</name>
</gene>
<dbReference type="Proteomes" id="UP000516260">
    <property type="component" value="Chromosome 7"/>
</dbReference>
<dbReference type="InterPro" id="IPR039930">
    <property type="entry name" value="RALGAPB"/>
</dbReference>
<evidence type="ECO:0000313" key="2">
    <source>
        <dbReference type="Proteomes" id="UP000516260"/>
    </source>
</evidence>